<feature type="domain" description="Peptidase C-terminal archaeal/bacterial" evidence="2">
    <location>
        <begin position="409"/>
        <end position="464"/>
    </location>
</feature>
<protein>
    <submittedName>
        <fullName evidence="3">Peptidase</fullName>
    </submittedName>
</protein>
<dbReference type="InterPro" id="IPR043504">
    <property type="entry name" value="Peptidase_S1_PA_chymotrypsin"/>
</dbReference>
<evidence type="ECO:0000256" key="1">
    <source>
        <dbReference type="SAM" id="SignalP"/>
    </source>
</evidence>
<accession>A0A427TWS4</accession>
<dbReference type="Gene3D" id="2.60.120.380">
    <property type="match status" value="1"/>
</dbReference>
<keyword evidence="1" id="KW-0732">Signal</keyword>
<dbReference type="PANTHER" id="PTHR36234:SF5">
    <property type="entry name" value="LYSYL ENDOPEPTIDASE"/>
    <property type="match status" value="1"/>
</dbReference>
<dbReference type="AlphaFoldDB" id="A0A427TWS4"/>
<gene>
    <name evidence="3" type="ORF">EJA03_18815</name>
</gene>
<dbReference type="SUPFAM" id="SSF50494">
    <property type="entry name" value="Trypsin-like serine proteases"/>
    <property type="match status" value="1"/>
</dbReference>
<organism evidence="3 4">
    <name type="scientific">Vibrio pectenicida</name>
    <dbReference type="NCBI Taxonomy" id="62763"/>
    <lineage>
        <taxon>Bacteria</taxon>
        <taxon>Pseudomonadati</taxon>
        <taxon>Pseudomonadota</taxon>
        <taxon>Gammaproteobacteria</taxon>
        <taxon>Vibrionales</taxon>
        <taxon>Vibrionaceae</taxon>
        <taxon>Vibrio</taxon>
    </lineage>
</organism>
<proteinExistence type="predicted"/>
<evidence type="ECO:0000313" key="4">
    <source>
        <dbReference type="Proteomes" id="UP000269041"/>
    </source>
</evidence>
<dbReference type="PANTHER" id="PTHR36234">
    <property type="entry name" value="LYSYL ENDOPEPTIDASE"/>
    <property type="match status" value="1"/>
</dbReference>
<dbReference type="RefSeq" id="WP_125323271.1">
    <property type="nucleotide sequence ID" value="NZ_AP024889.1"/>
</dbReference>
<dbReference type="Proteomes" id="UP000269041">
    <property type="component" value="Unassembled WGS sequence"/>
</dbReference>
<dbReference type="Pfam" id="PF13365">
    <property type="entry name" value="Trypsin_2"/>
    <property type="match status" value="1"/>
</dbReference>
<dbReference type="InterPro" id="IPR007280">
    <property type="entry name" value="Peptidase_C_arc/bac"/>
</dbReference>
<evidence type="ECO:0000313" key="3">
    <source>
        <dbReference type="EMBL" id="RSD28919.1"/>
    </source>
</evidence>
<feature type="chain" id="PRO_5019202162" evidence="1">
    <location>
        <begin position="22"/>
        <end position="482"/>
    </location>
</feature>
<reference evidence="3 4" key="1">
    <citation type="submission" date="2018-12" db="EMBL/GenBank/DDBJ databases">
        <title>Genomic taxonomy of the Vibrionaceae family.</title>
        <authorList>
            <person name="Gomez-Gil B."/>
            <person name="Enciso-Ibarra K."/>
        </authorList>
    </citation>
    <scope>NUCLEOTIDE SEQUENCE [LARGE SCALE GENOMIC DNA]</scope>
    <source>
        <strain evidence="3 4">CAIM 594</strain>
    </source>
</reference>
<dbReference type="EMBL" id="RSFA01000142">
    <property type="protein sequence ID" value="RSD28919.1"/>
    <property type="molecule type" value="Genomic_DNA"/>
</dbReference>
<dbReference type="Pfam" id="PF04151">
    <property type="entry name" value="PPC"/>
    <property type="match status" value="1"/>
</dbReference>
<dbReference type="OrthoDB" id="5928962at2"/>
<comment type="caution">
    <text evidence="3">The sequence shown here is derived from an EMBL/GenBank/DDBJ whole genome shotgun (WGS) entry which is preliminary data.</text>
</comment>
<feature type="signal peptide" evidence="1">
    <location>
        <begin position="1"/>
        <end position="21"/>
    </location>
</feature>
<name>A0A427TWS4_9VIBR</name>
<sequence>MNTHLCSVGLALVCISSPVVVADTAIPVIADEVKYTLSHAELTGISGNKLTQTVKHKGASFIKLHFKQLSLPQGALLRVKSPTTGEKVEYNASQIDWFAQSISGDSLVIELVANSKGHYGQFELDYYMAGRDTAEQEVAKLSTCGVNERRDVACWEDTHPDKVAWSSPVARLLINGRSLCTAWRVGPNNHMFTNNHCVESASELKNTEVWFNYQRTSCNGSNAIPVKVMGNEILSTDYTLDYTLFTVDDFSKISSFGYLGLDASEPVFGDGIYIPQHGAGNPKELSIESDKNGSGMCQIDLASANGRGSNTDTGYFCDTIGGSSGSPVLTTSNNKAIALHHFGGCENQGVKISKIWPKVSSFFGNVLPDGSVGQQPPGNDITELSLDTPLLDLSMAKGEERMFVLPAASRTSDVTVSIASGTGDADLYVRSGQQPTTGVYDCRPYRSGSTESCDAVNVNEDLYIMLRAYSSFSGVTLSASKK</sequence>
<dbReference type="Gene3D" id="2.40.10.10">
    <property type="entry name" value="Trypsin-like serine proteases"/>
    <property type="match status" value="2"/>
</dbReference>
<keyword evidence="4" id="KW-1185">Reference proteome</keyword>
<dbReference type="InterPro" id="IPR009003">
    <property type="entry name" value="Peptidase_S1_PA"/>
</dbReference>
<evidence type="ECO:0000259" key="2">
    <source>
        <dbReference type="Pfam" id="PF04151"/>
    </source>
</evidence>